<dbReference type="EMBL" id="JAEPRC010000943">
    <property type="protein sequence ID" value="KAG2190560.1"/>
    <property type="molecule type" value="Genomic_DNA"/>
</dbReference>
<keyword evidence="2" id="KW-1185">Reference proteome</keyword>
<evidence type="ECO:0000313" key="2">
    <source>
        <dbReference type="Proteomes" id="UP000650833"/>
    </source>
</evidence>
<name>A0A8H7QEZ4_9FUNG</name>
<feature type="non-terminal residue" evidence="1">
    <location>
        <position position="65"/>
    </location>
</feature>
<dbReference type="AlphaFoldDB" id="A0A8H7QEZ4"/>
<gene>
    <name evidence="1" type="ORF">INT46_008911</name>
</gene>
<dbReference type="OrthoDB" id="10693615at2759"/>
<protein>
    <submittedName>
        <fullName evidence="1">Uncharacterized protein</fullName>
    </submittedName>
</protein>
<comment type="caution">
    <text evidence="1">The sequence shown here is derived from an EMBL/GenBank/DDBJ whole genome shotgun (WGS) entry which is preliminary data.</text>
</comment>
<organism evidence="1 2">
    <name type="scientific">Mucor plumbeus</name>
    <dbReference type="NCBI Taxonomy" id="97098"/>
    <lineage>
        <taxon>Eukaryota</taxon>
        <taxon>Fungi</taxon>
        <taxon>Fungi incertae sedis</taxon>
        <taxon>Mucoromycota</taxon>
        <taxon>Mucoromycotina</taxon>
        <taxon>Mucoromycetes</taxon>
        <taxon>Mucorales</taxon>
        <taxon>Mucorineae</taxon>
        <taxon>Mucoraceae</taxon>
        <taxon>Mucor</taxon>
    </lineage>
</organism>
<accession>A0A8H7QEZ4</accession>
<proteinExistence type="predicted"/>
<reference evidence="1" key="1">
    <citation type="submission" date="2020-12" db="EMBL/GenBank/DDBJ databases">
        <title>Metabolic potential, ecology and presence of endohyphal bacteria is reflected in genomic diversity of Mucoromycotina.</title>
        <authorList>
            <person name="Muszewska A."/>
            <person name="Okrasinska A."/>
            <person name="Steczkiewicz K."/>
            <person name="Drgas O."/>
            <person name="Orlowska M."/>
            <person name="Perlinska-Lenart U."/>
            <person name="Aleksandrzak-Piekarczyk T."/>
            <person name="Szatraj K."/>
            <person name="Zielenkiewicz U."/>
            <person name="Pilsyk S."/>
            <person name="Malc E."/>
            <person name="Mieczkowski P."/>
            <person name="Kruszewska J.S."/>
            <person name="Biernat P."/>
            <person name="Pawlowska J."/>
        </authorList>
    </citation>
    <scope>NUCLEOTIDE SEQUENCE</scope>
    <source>
        <strain evidence="1">CBS 226.32</strain>
    </source>
</reference>
<sequence length="65" mass="7523">MVGLKDGRENKFAPLYAGPYVVARKTQADNYVLRDEKETLEVEDIRDHRRIKMALSNIWSNGLVM</sequence>
<dbReference type="Proteomes" id="UP000650833">
    <property type="component" value="Unassembled WGS sequence"/>
</dbReference>
<evidence type="ECO:0000313" key="1">
    <source>
        <dbReference type="EMBL" id="KAG2190560.1"/>
    </source>
</evidence>